<dbReference type="Proteomes" id="UP000652761">
    <property type="component" value="Unassembled WGS sequence"/>
</dbReference>
<gene>
    <name evidence="1" type="ORF">Taro_051678</name>
</gene>
<sequence length="119" mass="13445">ITHRCPLCFLHISTGELAWRAHSVVSSHLLVLFYDGGGAISDWERPAIFQSRASSRTKMELRGKQPRTVVMAGRQQSARRQRQWGIEDIDMPALELVWELPTCKKALKSPQVTAGPQTY</sequence>
<dbReference type="AlphaFoldDB" id="A0A843XHF9"/>
<dbReference type="EMBL" id="NMUH01008366">
    <property type="protein sequence ID" value="MQM18682.1"/>
    <property type="molecule type" value="Genomic_DNA"/>
</dbReference>
<organism evidence="1 2">
    <name type="scientific">Colocasia esculenta</name>
    <name type="common">Wild taro</name>
    <name type="synonym">Arum esculentum</name>
    <dbReference type="NCBI Taxonomy" id="4460"/>
    <lineage>
        <taxon>Eukaryota</taxon>
        <taxon>Viridiplantae</taxon>
        <taxon>Streptophyta</taxon>
        <taxon>Embryophyta</taxon>
        <taxon>Tracheophyta</taxon>
        <taxon>Spermatophyta</taxon>
        <taxon>Magnoliopsida</taxon>
        <taxon>Liliopsida</taxon>
        <taxon>Araceae</taxon>
        <taxon>Aroideae</taxon>
        <taxon>Colocasieae</taxon>
        <taxon>Colocasia</taxon>
    </lineage>
</organism>
<protein>
    <submittedName>
        <fullName evidence="1">Uncharacterized protein</fullName>
    </submittedName>
</protein>
<name>A0A843XHF9_COLES</name>
<reference evidence="1" key="1">
    <citation type="submission" date="2017-07" db="EMBL/GenBank/DDBJ databases">
        <title>Taro Niue Genome Assembly and Annotation.</title>
        <authorList>
            <person name="Atibalentja N."/>
            <person name="Keating K."/>
            <person name="Fields C.J."/>
        </authorList>
    </citation>
    <scope>NUCLEOTIDE SEQUENCE</scope>
    <source>
        <strain evidence="1">Niue_2</strain>
        <tissue evidence="1">Leaf</tissue>
    </source>
</reference>
<accession>A0A843XHF9</accession>
<comment type="caution">
    <text evidence="1">The sequence shown here is derived from an EMBL/GenBank/DDBJ whole genome shotgun (WGS) entry which is preliminary data.</text>
</comment>
<proteinExistence type="predicted"/>
<keyword evidence="2" id="KW-1185">Reference proteome</keyword>
<feature type="non-terminal residue" evidence="1">
    <location>
        <position position="1"/>
    </location>
</feature>
<evidence type="ECO:0000313" key="2">
    <source>
        <dbReference type="Proteomes" id="UP000652761"/>
    </source>
</evidence>
<evidence type="ECO:0000313" key="1">
    <source>
        <dbReference type="EMBL" id="MQM18682.1"/>
    </source>
</evidence>